<reference evidence="2" key="1">
    <citation type="submission" date="2021-02" db="EMBL/GenBank/DDBJ databases">
        <authorList>
            <person name="Dougan E. K."/>
            <person name="Rhodes N."/>
            <person name="Thang M."/>
            <person name="Chan C."/>
        </authorList>
    </citation>
    <scope>NUCLEOTIDE SEQUENCE</scope>
</reference>
<dbReference type="AlphaFoldDB" id="A0A813DPQ3"/>
<name>A0A813DPQ3_POLGL</name>
<evidence type="ECO:0000313" key="3">
    <source>
        <dbReference type="Proteomes" id="UP000654075"/>
    </source>
</evidence>
<organism evidence="2 3">
    <name type="scientific">Polarella glacialis</name>
    <name type="common">Dinoflagellate</name>
    <dbReference type="NCBI Taxonomy" id="89957"/>
    <lineage>
        <taxon>Eukaryota</taxon>
        <taxon>Sar</taxon>
        <taxon>Alveolata</taxon>
        <taxon>Dinophyceae</taxon>
        <taxon>Suessiales</taxon>
        <taxon>Suessiaceae</taxon>
        <taxon>Polarella</taxon>
    </lineage>
</organism>
<accession>A0A813DPQ3</accession>
<evidence type="ECO:0000256" key="1">
    <source>
        <dbReference type="SAM" id="MobiDB-lite"/>
    </source>
</evidence>
<sequence length="115" mass="13014">MGAWNYNLHAILAKCTCDIVCEEEDTTVTSTKNILSVWHQLLFPLERSSGPTEQLPHSRLKLLCWLRTPELQHGASRQGRQGREEQHLGSFANAPTTGDEQAPVRQQQQQHKVSL</sequence>
<feature type="compositionally biased region" description="Polar residues" evidence="1">
    <location>
        <begin position="93"/>
        <end position="115"/>
    </location>
</feature>
<protein>
    <submittedName>
        <fullName evidence="2">Uncharacterized protein</fullName>
    </submittedName>
</protein>
<dbReference type="Proteomes" id="UP000654075">
    <property type="component" value="Unassembled WGS sequence"/>
</dbReference>
<keyword evidence="3" id="KW-1185">Reference proteome</keyword>
<feature type="region of interest" description="Disordered" evidence="1">
    <location>
        <begin position="74"/>
        <end position="115"/>
    </location>
</feature>
<proteinExistence type="predicted"/>
<dbReference type="EMBL" id="CAJNNV010002685">
    <property type="protein sequence ID" value="CAE8587614.1"/>
    <property type="molecule type" value="Genomic_DNA"/>
</dbReference>
<gene>
    <name evidence="2" type="ORF">PGLA1383_LOCUS6449</name>
</gene>
<comment type="caution">
    <text evidence="2">The sequence shown here is derived from an EMBL/GenBank/DDBJ whole genome shotgun (WGS) entry which is preliminary data.</text>
</comment>
<evidence type="ECO:0000313" key="2">
    <source>
        <dbReference type="EMBL" id="CAE8587614.1"/>
    </source>
</evidence>